<dbReference type="Pfam" id="PF01535">
    <property type="entry name" value="PPR"/>
    <property type="match status" value="4"/>
</dbReference>
<dbReference type="PANTHER" id="PTHR47926:SF347">
    <property type="entry name" value="PENTATRICOPEPTIDE REPEAT-CONTAINING PROTEIN"/>
    <property type="match status" value="1"/>
</dbReference>
<dbReference type="PANTHER" id="PTHR47926">
    <property type="entry name" value="PENTATRICOPEPTIDE REPEAT-CONTAINING PROTEIN"/>
    <property type="match status" value="1"/>
</dbReference>
<evidence type="ECO:0000256" key="1">
    <source>
        <dbReference type="ARBA" id="ARBA00006643"/>
    </source>
</evidence>
<keyword evidence="5" id="KW-1185">Reference proteome</keyword>
<evidence type="ECO:0000256" key="3">
    <source>
        <dbReference type="PROSITE-ProRule" id="PRU00708"/>
    </source>
</evidence>
<reference evidence="4 5" key="1">
    <citation type="journal article" date="2017" name="Nature">
        <title>The Apostasia genome and the evolution of orchids.</title>
        <authorList>
            <person name="Zhang G.Q."/>
            <person name="Liu K.W."/>
            <person name="Li Z."/>
            <person name="Lohaus R."/>
            <person name="Hsiao Y.Y."/>
            <person name="Niu S.C."/>
            <person name="Wang J.Y."/>
            <person name="Lin Y.C."/>
            <person name="Xu Q."/>
            <person name="Chen L.J."/>
            <person name="Yoshida K."/>
            <person name="Fujiwara S."/>
            <person name="Wang Z.W."/>
            <person name="Zhang Y.Q."/>
            <person name="Mitsuda N."/>
            <person name="Wang M."/>
            <person name="Liu G.H."/>
            <person name="Pecoraro L."/>
            <person name="Huang H.X."/>
            <person name="Xiao X.J."/>
            <person name="Lin M."/>
            <person name="Wu X.Y."/>
            <person name="Wu W.L."/>
            <person name="Chen Y.Y."/>
            <person name="Chang S.B."/>
            <person name="Sakamoto S."/>
            <person name="Ohme-Takagi M."/>
            <person name="Yagi M."/>
            <person name="Zeng S.J."/>
            <person name="Shen C.Y."/>
            <person name="Yeh C.M."/>
            <person name="Luo Y.B."/>
            <person name="Tsai W.C."/>
            <person name="Van de Peer Y."/>
            <person name="Liu Z.J."/>
        </authorList>
    </citation>
    <scope>NUCLEOTIDE SEQUENCE [LARGE SCALE GENOMIC DNA]</scope>
    <source>
        <strain evidence="5">cv. Shenzhen</strain>
        <tissue evidence="4">Stem</tissue>
    </source>
</reference>
<dbReference type="EC" id="3.6.1.-" evidence="4"/>
<dbReference type="Proteomes" id="UP000236161">
    <property type="component" value="Unassembled WGS sequence"/>
</dbReference>
<dbReference type="InterPro" id="IPR011990">
    <property type="entry name" value="TPR-like_helical_dom_sf"/>
</dbReference>
<feature type="repeat" description="PPR" evidence="3">
    <location>
        <begin position="390"/>
        <end position="424"/>
    </location>
</feature>
<sequence>MLPGALQLGKFVPLRLSSRKTSDSALPKVISSNIEITRLTNRGDLDAARQLFDGMPQRTVVSWNAIISGYSKWGRHNDSLAVLSLMHRSNTRLNETTFSSALGACSRSGYFGLGKQLHCHILKLGYEDFDLVGSALLNLYISGLEIDNASELFQSLHLRNPLLWNIMLVGLVKCNRMSDAFDLFERMPSRDIVSWTALISSYSGNSSISECGRALEEFVRLIRSGDVMPNEFTYDSILRACAKLEAIDFGKAVHCCLIKCGFESDRSTKGALILFYCNCEEVYHAYQVFGKMSNPCLTTSNAMVQCLVSLGKINDAEKVFRQMPERDAFTYNQMIKAYAQVGRIADAKSLFDEMPCKNIVSLNTMMSVYHRSGDLEQAQRLFERIKEENNTVTWNSMISGYVQNDQPTEALKLFALMQRASVVCSRSTFSALLRASAAIGTLKQGKMLHAHLCKSPFEFNVYVGTSLVDMYAKCGSISDAKSSFLHISSPNVASWTALICGLAQHAEGVEAIRQFGRMIKNGIGPNEVTFVGLILACDREAMVDEGMGFFYCMEKNYGFVPTVEHYACVVDLLGRSGCLKEAEEFILNMPIEADTMIWGSLLNACWFFMDLEVGERVCWRMLCLNTKLISAYVVMSNIYAKLGRWEEMMMVRKKIRGLRVKKDPGCSWIEVGETVHVFCVEDRCHPQRNTIHSILDDLAANVYSCSDLHCDFCCYQKADNLSF</sequence>
<dbReference type="InterPro" id="IPR046848">
    <property type="entry name" value="E_motif"/>
</dbReference>
<keyword evidence="2" id="KW-0677">Repeat</keyword>
<dbReference type="AlphaFoldDB" id="A0A2I0BFY7"/>
<dbReference type="InterPro" id="IPR046960">
    <property type="entry name" value="PPR_At4g14850-like_plant"/>
</dbReference>
<dbReference type="Pfam" id="PF20431">
    <property type="entry name" value="E_motif"/>
    <property type="match status" value="1"/>
</dbReference>
<feature type="repeat" description="PPR" evidence="3">
    <location>
        <begin position="59"/>
        <end position="93"/>
    </location>
</feature>
<dbReference type="EMBL" id="KZ451885">
    <property type="protein sequence ID" value="PKA66682.1"/>
    <property type="molecule type" value="Genomic_DNA"/>
</dbReference>
<comment type="similarity">
    <text evidence="1">Belongs to the PPR family. PCMP-H subfamily.</text>
</comment>
<dbReference type="GO" id="GO:0009451">
    <property type="term" value="P:RNA modification"/>
    <property type="evidence" value="ECO:0007669"/>
    <property type="project" value="InterPro"/>
</dbReference>
<feature type="repeat" description="PPR" evidence="3">
    <location>
        <begin position="327"/>
        <end position="361"/>
    </location>
</feature>
<dbReference type="GO" id="GO:0016787">
    <property type="term" value="F:hydrolase activity"/>
    <property type="evidence" value="ECO:0007669"/>
    <property type="project" value="UniProtKB-KW"/>
</dbReference>
<accession>A0A2I0BFY7</accession>
<evidence type="ECO:0000256" key="2">
    <source>
        <dbReference type="ARBA" id="ARBA00022737"/>
    </source>
</evidence>
<dbReference type="InterPro" id="IPR002885">
    <property type="entry name" value="PPR_rpt"/>
</dbReference>
<keyword evidence="4" id="KW-0378">Hydrolase</keyword>
<dbReference type="Gene3D" id="1.25.40.10">
    <property type="entry name" value="Tetratricopeptide repeat domain"/>
    <property type="match status" value="6"/>
</dbReference>
<evidence type="ECO:0000313" key="4">
    <source>
        <dbReference type="EMBL" id="PKA66682.1"/>
    </source>
</evidence>
<dbReference type="FunFam" id="1.25.40.10:FF:000690">
    <property type="entry name" value="Pentatricopeptide repeat-containing protein"/>
    <property type="match status" value="1"/>
</dbReference>
<dbReference type="Pfam" id="PF13041">
    <property type="entry name" value="PPR_2"/>
    <property type="match status" value="3"/>
</dbReference>
<name>A0A2I0BFY7_9ASPA</name>
<feature type="repeat" description="PPR" evidence="3">
    <location>
        <begin position="160"/>
        <end position="194"/>
    </location>
</feature>
<proteinExistence type="inferred from homology"/>
<dbReference type="GO" id="GO:0003729">
    <property type="term" value="F:mRNA binding"/>
    <property type="evidence" value="ECO:0007669"/>
    <property type="project" value="UniProtKB-ARBA"/>
</dbReference>
<evidence type="ECO:0000313" key="5">
    <source>
        <dbReference type="Proteomes" id="UP000236161"/>
    </source>
</evidence>
<gene>
    <name evidence="4" type="primary">PCMP-E76</name>
    <name evidence="4" type="ORF">AXF42_Ash003337</name>
</gene>
<dbReference type="OrthoDB" id="1248375at2759"/>
<dbReference type="SUPFAM" id="SSF48452">
    <property type="entry name" value="TPR-like"/>
    <property type="match status" value="1"/>
</dbReference>
<dbReference type="PROSITE" id="PS51375">
    <property type="entry name" value="PPR"/>
    <property type="match status" value="5"/>
</dbReference>
<protein>
    <submittedName>
        <fullName evidence="4">Pentatricopeptide repeat-containing protein</fullName>
        <ecNumber evidence="4">3.6.1.-</ecNumber>
    </submittedName>
</protein>
<feature type="repeat" description="PPR" evidence="3">
    <location>
        <begin position="491"/>
        <end position="525"/>
    </location>
</feature>
<organism evidence="4 5">
    <name type="scientific">Apostasia shenzhenica</name>
    <dbReference type="NCBI Taxonomy" id="1088818"/>
    <lineage>
        <taxon>Eukaryota</taxon>
        <taxon>Viridiplantae</taxon>
        <taxon>Streptophyta</taxon>
        <taxon>Embryophyta</taxon>
        <taxon>Tracheophyta</taxon>
        <taxon>Spermatophyta</taxon>
        <taxon>Magnoliopsida</taxon>
        <taxon>Liliopsida</taxon>
        <taxon>Asparagales</taxon>
        <taxon>Orchidaceae</taxon>
        <taxon>Apostasioideae</taxon>
        <taxon>Apostasia</taxon>
    </lineage>
</organism>
<dbReference type="NCBIfam" id="TIGR00756">
    <property type="entry name" value="PPR"/>
    <property type="match status" value="6"/>
</dbReference>